<dbReference type="AlphaFoldDB" id="A0A7I7UBU0"/>
<sequence length="80" mass="8771">MLNWSSHDHMVGTLTAVGARGLYSVQRVGNEWVLQGVGHDDLPMLALPLHGKPFQTLTSAQTYAQEIDRRAPIESQVGSE</sequence>
<gene>
    <name evidence="1" type="ORF">MPUL_00660</name>
</gene>
<accession>A0A7I7UBU0</accession>
<evidence type="ECO:0000313" key="2">
    <source>
        <dbReference type="Proteomes" id="UP000467252"/>
    </source>
</evidence>
<dbReference type="RefSeq" id="WP_163896522.1">
    <property type="nucleotide sequence ID" value="NZ_AP022599.1"/>
</dbReference>
<keyword evidence="2" id="KW-1185">Reference proteome</keyword>
<name>A0A7I7UBU0_MYCPV</name>
<dbReference type="Proteomes" id="UP000467252">
    <property type="component" value="Chromosome"/>
</dbReference>
<evidence type="ECO:0000313" key="1">
    <source>
        <dbReference type="EMBL" id="BBY78908.1"/>
    </source>
</evidence>
<dbReference type="EMBL" id="AP022599">
    <property type="protein sequence ID" value="BBY78908.1"/>
    <property type="molecule type" value="Genomic_DNA"/>
</dbReference>
<proteinExistence type="predicted"/>
<reference evidence="1 2" key="1">
    <citation type="journal article" date="2019" name="Emerg. Microbes Infect.">
        <title>Comprehensive subspecies identification of 175 nontuberculous mycobacteria species based on 7547 genomic profiles.</title>
        <authorList>
            <person name="Matsumoto Y."/>
            <person name="Kinjo T."/>
            <person name="Motooka D."/>
            <person name="Nabeya D."/>
            <person name="Jung N."/>
            <person name="Uechi K."/>
            <person name="Horii T."/>
            <person name="Iida T."/>
            <person name="Fujita J."/>
            <person name="Nakamura S."/>
        </authorList>
    </citation>
    <scope>NUCLEOTIDE SEQUENCE [LARGE SCALE GENOMIC DNA]</scope>
    <source>
        <strain evidence="1 2">JCM 6370</strain>
    </source>
</reference>
<protein>
    <submittedName>
        <fullName evidence="1">Uncharacterized protein</fullName>
    </submittedName>
</protein>
<organism evidence="1 2">
    <name type="scientific">Mycolicibacterium pulveris</name>
    <name type="common">Mycobacterium pulveris</name>
    <dbReference type="NCBI Taxonomy" id="36813"/>
    <lineage>
        <taxon>Bacteria</taxon>
        <taxon>Bacillati</taxon>
        <taxon>Actinomycetota</taxon>
        <taxon>Actinomycetes</taxon>
        <taxon>Mycobacteriales</taxon>
        <taxon>Mycobacteriaceae</taxon>
        <taxon>Mycolicibacterium</taxon>
    </lineage>
</organism>